<name>A0A150XHI0_9BACT</name>
<dbReference type="SUPFAM" id="SSF54631">
    <property type="entry name" value="CBS-domain pair"/>
    <property type="match status" value="1"/>
</dbReference>
<accession>A0A150XHI0</accession>
<dbReference type="STRING" id="333140.AWW68_05090"/>
<keyword evidence="2" id="KW-1185">Reference proteome</keyword>
<comment type="caution">
    <text evidence="1">The sequence shown here is derived from an EMBL/GenBank/DDBJ whole genome shotgun (WGS) entry which is preliminary data.</text>
</comment>
<evidence type="ECO:0000313" key="1">
    <source>
        <dbReference type="EMBL" id="KYG78146.1"/>
    </source>
</evidence>
<dbReference type="EMBL" id="LRPC01000001">
    <property type="protein sequence ID" value="KYG78146.1"/>
    <property type="molecule type" value="Genomic_DNA"/>
</dbReference>
<dbReference type="Proteomes" id="UP000075606">
    <property type="component" value="Unassembled WGS sequence"/>
</dbReference>
<dbReference type="Gene3D" id="3.10.580.10">
    <property type="entry name" value="CBS-domain"/>
    <property type="match status" value="1"/>
</dbReference>
<sequence length="221" mass="24983">MVAANLVNHMIPPLKPTDDGEKAIIWMEELRTNQLPVIEKGKFLGFISEDIILDDNDPKKLVRDYELEDLGCMVTEHQHFYDIIRMASDCDSQMVAVLSAEGGFLGVVGIEDTIKAIADSTAVQDQGAILVLLVSYRDYSLAEISRLVEGENARVLSVTVNRDISDNSMLRVTLKINQTEVSHIAASLERFGYRIIGRFQEEETKTNDRERYDLLMKYLNI</sequence>
<dbReference type="CDD" id="cd17783">
    <property type="entry name" value="CBS_pair_bac"/>
    <property type="match status" value="1"/>
</dbReference>
<reference evidence="1 2" key="1">
    <citation type="submission" date="2016-01" db="EMBL/GenBank/DDBJ databases">
        <title>Genome sequencing of Roseivirga spongicola UST030701-084.</title>
        <authorList>
            <person name="Selvaratnam C."/>
            <person name="Thevarajoo S."/>
            <person name="Goh K.M."/>
            <person name="Ee R."/>
            <person name="Chan K.-G."/>
            <person name="Chong C.S."/>
        </authorList>
    </citation>
    <scope>NUCLEOTIDE SEQUENCE [LARGE SCALE GENOMIC DNA]</scope>
    <source>
        <strain evidence="1 2">UST030701-084</strain>
    </source>
</reference>
<organism evidence="1 2">
    <name type="scientific">Roseivirga spongicola</name>
    <dbReference type="NCBI Taxonomy" id="333140"/>
    <lineage>
        <taxon>Bacteria</taxon>
        <taxon>Pseudomonadati</taxon>
        <taxon>Bacteroidota</taxon>
        <taxon>Cytophagia</taxon>
        <taxon>Cytophagales</taxon>
        <taxon>Roseivirgaceae</taxon>
        <taxon>Roseivirga</taxon>
    </lineage>
</organism>
<dbReference type="AlphaFoldDB" id="A0A150XHI0"/>
<dbReference type="RefSeq" id="WP_068217299.1">
    <property type="nucleotide sequence ID" value="NZ_CP139724.1"/>
</dbReference>
<dbReference type="InterPro" id="IPR046342">
    <property type="entry name" value="CBS_dom_sf"/>
</dbReference>
<evidence type="ECO:0000313" key="2">
    <source>
        <dbReference type="Proteomes" id="UP000075606"/>
    </source>
</evidence>
<protein>
    <submittedName>
        <fullName evidence="1">Cbs domain containing protein</fullName>
    </submittedName>
</protein>
<gene>
    <name evidence="1" type="ORF">AWW68_05090</name>
</gene>
<proteinExistence type="predicted"/>